<feature type="region of interest" description="Disordered" evidence="1">
    <location>
        <begin position="205"/>
        <end position="234"/>
    </location>
</feature>
<evidence type="ECO:0000256" key="1">
    <source>
        <dbReference type="SAM" id="MobiDB-lite"/>
    </source>
</evidence>
<name>A0A1L9NHF2_ASPTC</name>
<sequence length="300" mass="33163">MLLYQPSTNTGRFYIPTTTALMGSRLCMTIGHVSLTTLTPPLQYYFGPRPEAPSAHIGDAVGCPHREFRTTPSLQLFMLSNMQHVLRCALAQRTRGCAKRDDLTVGCNSGPPVAARTGQETLTTRRPAIRAYMACLRHALVACIMLPHLWLQSTYPPSTYVNDCLSRSSREGGRKIGVPSGVLVHIPGSQQYDYCIIVIPQKSSRSSRRHTQKNDAFAPRSGKRDRPWGTRPSRTNIDAAIAQHTCTRSSGLPRICDWDKPGGVQLMVPGLARNVRVGSYRSSRRVGVPCERIISFNLTS</sequence>
<proteinExistence type="predicted"/>
<keyword evidence="3" id="KW-1185">Reference proteome</keyword>
<reference evidence="3" key="1">
    <citation type="journal article" date="2017" name="Genome Biol.">
        <title>Comparative genomics reveals high biological diversity and specific adaptations in the industrially and medically important fungal genus Aspergillus.</title>
        <authorList>
            <person name="de Vries R.P."/>
            <person name="Riley R."/>
            <person name="Wiebenga A."/>
            <person name="Aguilar-Osorio G."/>
            <person name="Amillis S."/>
            <person name="Uchima C.A."/>
            <person name="Anderluh G."/>
            <person name="Asadollahi M."/>
            <person name="Askin M."/>
            <person name="Barry K."/>
            <person name="Battaglia E."/>
            <person name="Bayram O."/>
            <person name="Benocci T."/>
            <person name="Braus-Stromeyer S.A."/>
            <person name="Caldana C."/>
            <person name="Canovas D."/>
            <person name="Cerqueira G.C."/>
            <person name="Chen F."/>
            <person name="Chen W."/>
            <person name="Choi C."/>
            <person name="Clum A."/>
            <person name="Dos Santos R.A."/>
            <person name="Damasio A.R."/>
            <person name="Diallinas G."/>
            <person name="Emri T."/>
            <person name="Fekete E."/>
            <person name="Flipphi M."/>
            <person name="Freyberg S."/>
            <person name="Gallo A."/>
            <person name="Gournas C."/>
            <person name="Habgood R."/>
            <person name="Hainaut M."/>
            <person name="Harispe M.L."/>
            <person name="Henrissat B."/>
            <person name="Hilden K.S."/>
            <person name="Hope R."/>
            <person name="Hossain A."/>
            <person name="Karabika E."/>
            <person name="Karaffa L."/>
            <person name="Karanyi Z."/>
            <person name="Krasevec N."/>
            <person name="Kuo A."/>
            <person name="Kusch H."/>
            <person name="LaButti K."/>
            <person name="Lagendijk E.L."/>
            <person name="Lapidus A."/>
            <person name="Levasseur A."/>
            <person name="Lindquist E."/>
            <person name="Lipzen A."/>
            <person name="Logrieco A.F."/>
            <person name="MacCabe A."/>
            <person name="Maekelae M.R."/>
            <person name="Malavazi I."/>
            <person name="Melin P."/>
            <person name="Meyer V."/>
            <person name="Mielnichuk N."/>
            <person name="Miskei M."/>
            <person name="Molnar A.P."/>
            <person name="Mule G."/>
            <person name="Ngan C.Y."/>
            <person name="Orejas M."/>
            <person name="Orosz E."/>
            <person name="Ouedraogo J.P."/>
            <person name="Overkamp K.M."/>
            <person name="Park H.-S."/>
            <person name="Perrone G."/>
            <person name="Piumi F."/>
            <person name="Punt P.J."/>
            <person name="Ram A.F."/>
            <person name="Ramon A."/>
            <person name="Rauscher S."/>
            <person name="Record E."/>
            <person name="Riano-Pachon D.M."/>
            <person name="Robert V."/>
            <person name="Roehrig J."/>
            <person name="Ruller R."/>
            <person name="Salamov A."/>
            <person name="Salih N.S."/>
            <person name="Samson R.A."/>
            <person name="Sandor E."/>
            <person name="Sanguinetti M."/>
            <person name="Schuetze T."/>
            <person name="Sepcic K."/>
            <person name="Shelest E."/>
            <person name="Sherlock G."/>
            <person name="Sophianopoulou V."/>
            <person name="Squina F.M."/>
            <person name="Sun H."/>
            <person name="Susca A."/>
            <person name="Todd R.B."/>
            <person name="Tsang A."/>
            <person name="Unkles S.E."/>
            <person name="van de Wiele N."/>
            <person name="van Rossen-Uffink D."/>
            <person name="Oliveira J.V."/>
            <person name="Vesth T.C."/>
            <person name="Visser J."/>
            <person name="Yu J.-H."/>
            <person name="Zhou M."/>
            <person name="Andersen M.R."/>
            <person name="Archer D.B."/>
            <person name="Baker S.E."/>
            <person name="Benoit I."/>
            <person name="Brakhage A.A."/>
            <person name="Braus G.H."/>
            <person name="Fischer R."/>
            <person name="Frisvad J.C."/>
            <person name="Goldman G.H."/>
            <person name="Houbraken J."/>
            <person name="Oakley B."/>
            <person name="Pocsi I."/>
            <person name="Scazzocchio C."/>
            <person name="Seiboth B."/>
            <person name="vanKuyk P.A."/>
            <person name="Wortman J."/>
            <person name="Dyer P.S."/>
            <person name="Grigoriev I.V."/>
        </authorList>
    </citation>
    <scope>NUCLEOTIDE SEQUENCE [LARGE SCALE GENOMIC DNA]</scope>
    <source>
        <strain evidence="3">CBS 134.48</strain>
    </source>
</reference>
<gene>
    <name evidence="2" type="ORF">ASPTUDRAFT_388661</name>
</gene>
<evidence type="ECO:0000313" key="2">
    <source>
        <dbReference type="EMBL" id="OJI88740.1"/>
    </source>
</evidence>
<accession>A0A1L9NHF2</accession>
<dbReference type="EMBL" id="KV878179">
    <property type="protein sequence ID" value="OJI88740.1"/>
    <property type="molecule type" value="Genomic_DNA"/>
</dbReference>
<dbReference type="VEuPathDB" id="FungiDB:ASPTUDRAFT_388661"/>
<evidence type="ECO:0000313" key="3">
    <source>
        <dbReference type="Proteomes" id="UP000184304"/>
    </source>
</evidence>
<protein>
    <submittedName>
        <fullName evidence="2">Uncharacterized protein</fullName>
    </submittedName>
</protein>
<organism evidence="2 3">
    <name type="scientific">Aspergillus tubingensis (strain CBS 134.48)</name>
    <dbReference type="NCBI Taxonomy" id="767770"/>
    <lineage>
        <taxon>Eukaryota</taxon>
        <taxon>Fungi</taxon>
        <taxon>Dikarya</taxon>
        <taxon>Ascomycota</taxon>
        <taxon>Pezizomycotina</taxon>
        <taxon>Eurotiomycetes</taxon>
        <taxon>Eurotiomycetidae</taxon>
        <taxon>Eurotiales</taxon>
        <taxon>Aspergillaceae</taxon>
        <taxon>Aspergillus</taxon>
        <taxon>Aspergillus subgen. Circumdati</taxon>
    </lineage>
</organism>
<dbReference type="Proteomes" id="UP000184304">
    <property type="component" value="Unassembled WGS sequence"/>
</dbReference>
<dbReference type="AlphaFoldDB" id="A0A1L9NHF2"/>